<proteinExistence type="predicted"/>
<dbReference type="EMBL" id="HBIR01045704">
    <property type="protein sequence ID" value="CAE0579662.1"/>
    <property type="molecule type" value="Transcribed_RNA"/>
</dbReference>
<evidence type="ECO:0000259" key="2">
    <source>
        <dbReference type="PROSITE" id="PS50222"/>
    </source>
</evidence>
<name>A0A7S3TD23_EMIHU</name>
<dbReference type="InterPro" id="IPR002048">
    <property type="entry name" value="EF_hand_dom"/>
</dbReference>
<dbReference type="InterPro" id="IPR018247">
    <property type="entry name" value="EF_Hand_1_Ca_BS"/>
</dbReference>
<organism evidence="3">
    <name type="scientific">Emiliania huxleyi</name>
    <name type="common">Coccolithophore</name>
    <name type="synonym">Pontosphaera huxleyi</name>
    <dbReference type="NCBI Taxonomy" id="2903"/>
    <lineage>
        <taxon>Eukaryota</taxon>
        <taxon>Haptista</taxon>
        <taxon>Haptophyta</taxon>
        <taxon>Prymnesiophyceae</taxon>
        <taxon>Isochrysidales</taxon>
        <taxon>Noelaerhabdaceae</taxon>
        <taxon>Emiliania</taxon>
    </lineage>
</organism>
<reference evidence="3" key="1">
    <citation type="submission" date="2021-01" db="EMBL/GenBank/DDBJ databases">
        <authorList>
            <person name="Corre E."/>
            <person name="Pelletier E."/>
            <person name="Niang G."/>
            <person name="Scheremetjew M."/>
            <person name="Finn R."/>
            <person name="Kale V."/>
            <person name="Holt S."/>
            <person name="Cochrane G."/>
            <person name="Meng A."/>
            <person name="Brown T."/>
            <person name="Cohen L."/>
        </authorList>
    </citation>
    <scope>NUCLEOTIDE SEQUENCE</scope>
    <source>
        <strain evidence="3">379</strain>
    </source>
</reference>
<accession>A0A7S3TD23</accession>
<feature type="domain" description="EF-hand" evidence="2">
    <location>
        <begin position="396"/>
        <end position="431"/>
    </location>
</feature>
<evidence type="ECO:0000256" key="1">
    <source>
        <dbReference type="SAM" id="MobiDB-lite"/>
    </source>
</evidence>
<dbReference type="PROSITE" id="PS00018">
    <property type="entry name" value="EF_HAND_1"/>
    <property type="match status" value="1"/>
</dbReference>
<dbReference type="AlphaFoldDB" id="A0A7S3TD23"/>
<dbReference type="Gene3D" id="1.10.238.10">
    <property type="entry name" value="EF-hand"/>
    <property type="match status" value="1"/>
</dbReference>
<gene>
    <name evidence="3" type="ORF">EHUX00137_LOCUS35702</name>
</gene>
<evidence type="ECO:0000313" key="3">
    <source>
        <dbReference type="EMBL" id="CAE0579662.1"/>
    </source>
</evidence>
<dbReference type="GO" id="GO:0005509">
    <property type="term" value="F:calcium ion binding"/>
    <property type="evidence" value="ECO:0007669"/>
    <property type="project" value="InterPro"/>
</dbReference>
<dbReference type="PROSITE" id="PS50222">
    <property type="entry name" value="EF_HAND_2"/>
    <property type="match status" value="1"/>
</dbReference>
<sequence>MLSLQESASEARRKRGVASAAVARLVCRSQATAFSTLKAHLGETRRKRGLAASAAQSLLHRCLRRAMATLREAHAEAAEARRLRGVAAAAAARMIGHRMGRAVASLKAARVEAHRRRMISTSATSFSLHRGLAFGLCHLKENRLAARLACAAAHAASARIARPRLSNALRLWRGQVRGHQRRLIVARVAALKRRRGDLRNALYRWQLAGARHLLLGAALEKADVRRRHSELVRGFLAIFTCAPGPPRMHRLSATAQRWLDEVRQAVKDPATRPAKEHLSQALDSRLDYLYSLSRSSLRERSPSTPRRRGHKGEAARSGRSSCSKHRPQLAPHRVPPLTVGALLDEMQRFLDVRKWTVKELFRNRSVNLSNRAAGDFALSAAELCAFLSSPEVGLRLSPSDARALIADIDTSGNGELEASELDKALRARKAQRNREEGGGSALPERHYDYFRGAVWLQPML</sequence>
<protein>
    <recommendedName>
        <fullName evidence="2">EF-hand domain-containing protein</fullName>
    </recommendedName>
</protein>
<feature type="region of interest" description="Disordered" evidence="1">
    <location>
        <begin position="296"/>
        <end position="333"/>
    </location>
</feature>